<evidence type="ECO:0000256" key="2">
    <source>
        <dbReference type="ARBA" id="ARBA00022448"/>
    </source>
</evidence>
<name>A0A9D0Z7Q2_9FIRM</name>
<evidence type="ECO:0000313" key="5">
    <source>
        <dbReference type="EMBL" id="HIQ70742.1"/>
    </source>
</evidence>
<reference evidence="5" key="2">
    <citation type="journal article" date="2021" name="PeerJ">
        <title>Extensive microbial diversity within the chicken gut microbiome revealed by metagenomics and culture.</title>
        <authorList>
            <person name="Gilroy R."/>
            <person name="Ravi A."/>
            <person name="Getino M."/>
            <person name="Pursley I."/>
            <person name="Horton D.L."/>
            <person name="Alikhan N.F."/>
            <person name="Baker D."/>
            <person name="Gharbi K."/>
            <person name="Hall N."/>
            <person name="Watson M."/>
            <person name="Adriaenssens E.M."/>
            <person name="Foster-Nyarko E."/>
            <person name="Jarju S."/>
            <person name="Secka A."/>
            <person name="Antonio M."/>
            <person name="Oren A."/>
            <person name="Chaudhuri R.R."/>
            <person name="La Ragione R."/>
            <person name="Hildebrand F."/>
            <person name="Pallen M.J."/>
        </authorList>
    </citation>
    <scope>NUCLEOTIDE SEQUENCE</scope>
    <source>
        <strain evidence="5">ChiSxjej2B14-6234</strain>
    </source>
</reference>
<dbReference type="AlphaFoldDB" id="A0A9D0Z7Q2"/>
<dbReference type="PANTHER" id="PTHR42953:SF3">
    <property type="entry name" value="HIGH-AFFINITY ZINC UPTAKE SYSTEM PROTEIN ZNUA"/>
    <property type="match status" value="1"/>
</dbReference>
<organism evidence="5 6">
    <name type="scientific">Candidatus Onthenecus intestinigallinarum</name>
    <dbReference type="NCBI Taxonomy" id="2840875"/>
    <lineage>
        <taxon>Bacteria</taxon>
        <taxon>Bacillati</taxon>
        <taxon>Bacillota</taxon>
        <taxon>Clostridia</taxon>
        <taxon>Eubacteriales</taxon>
        <taxon>Candidatus Onthenecus</taxon>
    </lineage>
</organism>
<dbReference type="Proteomes" id="UP000886887">
    <property type="component" value="Unassembled WGS sequence"/>
</dbReference>
<dbReference type="GO" id="GO:0030001">
    <property type="term" value="P:metal ion transport"/>
    <property type="evidence" value="ECO:0007669"/>
    <property type="project" value="InterPro"/>
</dbReference>
<dbReference type="InterPro" id="IPR006127">
    <property type="entry name" value="ZnuA-like"/>
</dbReference>
<keyword evidence="3 4" id="KW-0732">Signal</keyword>
<evidence type="ECO:0000256" key="3">
    <source>
        <dbReference type="ARBA" id="ARBA00022729"/>
    </source>
</evidence>
<evidence type="ECO:0000256" key="1">
    <source>
        <dbReference type="ARBA" id="ARBA00011028"/>
    </source>
</evidence>
<protein>
    <submittedName>
        <fullName evidence="5">Zinc ABC transporter substrate-binding protein</fullName>
    </submittedName>
</protein>
<dbReference type="EMBL" id="DVFJ01000002">
    <property type="protein sequence ID" value="HIQ70742.1"/>
    <property type="molecule type" value="Genomic_DNA"/>
</dbReference>
<comment type="similarity">
    <text evidence="1">Belongs to the bacterial solute-binding protein 9 family.</text>
</comment>
<evidence type="ECO:0000256" key="4">
    <source>
        <dbReference type="SAM" id="SignalP"/>
    </source>
</evidence>
<dbReference type="Gene3D" id="3.40.50.1980">
    <property type="entry name" value="Nitrogenase molybdenum iron protein domain"/>
    <property type="match status" value="2"/>
</dbReference>
<accession>A0A9D0Z7Q2</accession>
<gene>
    <name evidence="5" type="ORF">IAB73_00775</name>
</gene>
<comment type="caution">
    <text evidence="5">The sequence shown here is derived from an EMBL/GenBank/DDBJ whole genome shotgun (WGS) entry which is preliminary data.</text>
</comment>
<proteinExistence type="inferred from homology"/>
<dbReference type="Pfam" id="PF01297">
    <property type="entry name" value="ZnuA"/>
    <property type="match status" value="1"/>
</dbReference>
<dbReference type="SUPFAM" id="SSF53807">
    <property type="entry name" value="Helical backbone' metal receptor"/>
    <property type="match status" value="1"/>
</dbReference>
<keyword evidence="2" id="KW-0813">Transport</keyword>
<dbReference type="InterPro" id="IPR050492">
    <property type="entry name" value="Bact_metal-bind_prot9"/>
</dbReference>
<dbReference type="PANTHER" id="PTHR42953">
    <property type="entry name" value="HIGH-AFFINITY ZINC UPTAKE SYSTEM PROTEIN ZNUA-RELATED"/>
    <property type="match status" value="1"/>
</dbReference>
<feature type="chain" id="PRO_5038802182" evidence="4">
    <location>
        <begin position="23"/>
        <end position="295"/>
    </location>
</feature>
<reference evidence="5" key="1">
    <citation type="submission" date="2020-10" db="EMBL/GenBank/DDBJ databases">
        <authorList>
            <person name="Gilroy R."/>
        </authorList>
    </citation>
    <scope>NUCLEOTIDE SEQUENCE</scope>
    <source>
        <strain evidence="5">ChiSxjej2B14-6234</strain>
    </source>
</reference>
<evidence type="ECO:0000313" key="6">
    <source>
        <dbReference type="Proteomes" id="UP000886887"/>
    </source>
</evidence>
<dbReference type="GO" id="GO:0046872">
    <property type="term" value="F:metal ion binding"/>
    <property type="evidence" value="ECO:0007669"/>
    <property type="project" value="InterPro"/>
</dbReference>
<feature type="signal peptide" evidence="4">
    <location>
        <begin position="1"/>
        <end position="22"/>
    </location>
</feature>
<sequence>MKKKAFAALLALLLLVPSVGLAAFPYVRASCYPVYLACVAAGCDPQKTDMFLMPQGGYMEEYVLSEPDLLRSQEADIVALLGGGLESFLNYLAQEGMKPMIVAGADVERIEGRILDPDEDTQPADNPYVWLSPARWGEVVHGVSAALCQLDPTNEGVYTAALAAALEAVERVQTAMDEQLGFFAGRQVVVMHPALAYLALDAGLDVVLTVERDPGQQPYAGDEEALLELLAPYPDAVVLVEDTAPQMLLSLPGYDVAALDVLLTGPLSGDRTAWEDAMTHNIEVLADALSGAGGQ</sequence>